<dbReference type="Proteomes" id="UP000239480">
    <property type="component" value="Unassembled WGS sequence"/>
</dbReference>
<dbReference type="Pfam" id="PF01476">
    <property type="entry name" value="LysM"/>
    <property type="match status" value="1"/>
</dbReference>
<name>A0A2T0RVP6_9RHOB</name>
<feature type="transmembrane region" description="Helical" evidence="2">
    <location>
        <begin position="12"/>
        <end position="30"/>
    </location>
</feature>
<dbReference type="OrthoDB" id="370541at2"/>
<dbReference type="Gene3D" id="3.10.350.10">
    <property type="entry name" value="LysM domain"/>
    <property type="match status" value="1"/>
</dbReference>
<comment type="caution">
    <text evidence="4">The sequence shown here is derived from an EMBL/GenBank/DDBJ whole genome shotgun (WGS) entry which is preliminary data.</text>
</comment>
<evidence type="ECO:0000256" key="2">
    <source>
        <dbReference type="SAM" id="Phobius"/>
    </source>
</evidence>
<feature type="domain" description="LysM" evidence="3">
    <location>
        <begin position="457"/>
        <end position="506"/>
    </location>
</feature>
<proteinExistence type="predicted"/>
<feature type="region of interest" description="Disordered" evidence="1">
    <location>
        <begin position="32"/>
        <end position="122"/>
    </location>
</feature>
<dbReference type="RefSeq" id="WP_106204146.1">
    <property type="nucleotide sequence ID" value="NZ_PVTD01000002.1"/>
</dbReference>
<evidence type="ECO:0000256" key="1">
    <source>
        <dbReference type="SAM" id="MobiDB-lite"/>
    </source>
</evidence>
<dbReference type="InterPro" id="IPR018392">
    <property type="entry name" value="LysM"/>
</dbReference>
<feature type="region of interest" description="Disordered" evidence="1">
    <location>
        <begin position="211"/>
        <end position="262"/>
    </location>
</feature>
<feature type="compositionally biased region" description="Low complexity" evidence="1">
    <location>
        <begin position="83"/>
        <end position="98"/>
    </location>
</feature>
<dbReference type="PROSITE" id="PS51782">
    <property type="entry name" value="LYSM"/>
    <property type="match status" value="1"/>
</dbReference>
<dbReference type="AlphaFoldDB" id="A0A2T0RVP6"/>
<dbReference type="InterPro" id="IPR052196">
    <property type="entry name" value="Bact_Kbp"/>
</dbReference>
<gene>
    <name evidence="4" type="ORF">CLV78_102404</name>
</gene>
<dbReference type="InterPro" id="IPR013783">
    <property type="entry name" value="Ig-like_fold"/>
</dbReference>
<dbReference type="InterPro" id="IPR036779">
    <property type="entry name" value="LysM_dom_sf"/>
</dbReference>
<keyword evidence="2" id="KW-1133">Transmembrane helix</keyword>
<evidence type="ECO:0000313" key="5">
    <source>
        <dbReference type="Proteomes" id="UP000239480"/>
    </source>
</evidence>
<organism evidence="4 5">
    <name type="scientific">Aliiruegeria haliotis</name>
    <dbReference type="NCBI Taxonomy" id="1280846"/>
    <lineage>
        <taxon>Bacteria</taxon>
        <taxon>Pseudomonadati</taxon>
        <taxon>Pseudomonadota</taxon>
        <taxon>Alphaproteobacteria</taxon>
        <taxon>Rhodobacterales</taxon>
        <taxon>Roseobacteraceae</taxon>
        <taxon>Aliiruegeria</taxon>
    </lineage>
</organism>
<keyword evidence="5" id="KW-1185">Reference proteome</keyword>
<sequence>MSEKGTLGGSGGIAALAAVAVIGGLVFWFTRPDGDSPAPTPQIPVADASAELSGTDARPDPVAETEEVPPSSPAPAPADGEVADAATVPDAPDTSAAAETSDTSDQQNSGEDAALGPPPPGFDIVRVAADGAALVAGTAPIGFDVSLVLDGAEVSRAAADGSGAFVALFDMPVSEAAQVLELVAYGPGGEEVRSEDSVILAPHQNAPVVAETATKTDPAPDTQPDTPDTELADGSAEAASSGDAPVREEAAVQEIADSDAPPVAMVGEIATDRKESLDTALANETPDRDADRPESDVGIVAEVPTNTGSPERVARASGDMPAAPTVLLARKGEVELLQPASVVRERLSDRVVIDVISYSDDGSVTLSGRAAGAAPTADRVRVYLNNKPVQTAKVAADGSWRMRLPPVKPGIYTLRVDQVDAAGVVVARFETPFKREDPSDLARLVPEVDGPSGVAASVITVQPGYTLWGIASDRYGDGLDYVQIFEANRTQIRDPDLIYPGQVFELPDGDGDTATE</sequence>
<dbReference type="Gene3D" id="2.60.40.10">
    <property type="entry name" value="Immunoglobulins"/>
    <property type="match status" value="1"/>
</dbReference>
<accession>A0A2T0RVP6</accession>
<dbReference type="EMBL" id="PVTD01000002">
    <property type="protein sequence ID" value="PRY25227.1"/>
    <property type="molecule type" value="Genomic_DNA"/>
</dbReference>
<keyword evidence="2" id="KW-0472">Membrane</keyword>
<evidence type="ECO:0000259" key="3">
    <source>
        <dbReference type="PROSITE" id="PS51782"/>
    </source>
</evidence>
<reference evidence="4 5" key="1">
    <citation type="submission" date="2018-03" db="EMBL/GenBank/DDBJ databases">
        <title>Genomic Encyclopedia of Archaeal and Bacterial Type Strains, Phase II (KMG-II): from individual species to whole genera.</title>
        <authorList>
            <person name="Goeker M."/>
        </authorList>
    </citation>
    <scope>NUCLEOTIDE SEQUENCE [LARGE SCALE GENOMIC DNA]</scope>
    <source>
        <strain evidence="4 5">DSM 29328</strain>
    </source>
</reference>
<keyword evidence="2" id="KW-0812">Transmembrane</keyword>
<evidence type="ECO:0000313" key="4">
    <source>
        <dbReference type="EMBL" id="PRY25227.1"/>
    </source>
</evidence>
<feature type="compositionally biased region" description="Low complexity" evidence="1">
    <location>
        <begin position="232"/>
        <end position="244"/>
    </location>
</feature>
<feature type="compositionally biased region" description="Low complexity" evidence="1">
    <location>
        <begin position="212"/>
        <end position="226"/>
    </location>
</feature>
<dbReference type="PANTHER" id="PTHR34700">
    <property type="entry name" value="POTASSIUM BINDING PROTEIN KBP"/>
    <property type="match status" value="1"/>
</dbReference>
<dbReference type="CDD" id="cd00118">
    <property type="entry name" value="LysM"/>
    <property type="match status" value="1"/>
</dbReference>
<dbReference type="PANTHER" id="PTHR34700:SF4">
    <property type="entry name" value="PHAGE-LIKE ELEMENT PBSX PROTEIN XKDP"/>
    <property type="match status" value="1"/>
</dbReference>
<feature type="compositionally biased region" description="Polar residues" evidence="1">
    <location>
        <begin position="100"/>
        <end position="110"/>
    </location>
</feature>
<protein>
    <submittedName>
        <fullName evidence="4">LysM domain-containing protein</fullName>
    </submittedName>
</protein>
<dbReference type="SMART" id="SM00257">
    <property type="entry name" value="LysM"/>
    <property type="match status" value="1"/>
</dbReference>